<dbReference type="PANTHER" id="PTHR12277">
    <property type="entry name" value="ALPHA/BETA HYDROLASE DOMAIN-CONTAINING PROTEIN"/>
    <property type="match status" value="1"/>
</dbReference>
<gene>
    <name evidence="5" type="ORF">GSLYS_00016021001</name>
</gene>
<keyword evidence="3" id="KW-1133">Transmembrane helix</keyword>
<reference evidence="5 6" key="1">
    <citation type="submission" date="2024-04" db="EMBL/GenBank/DDBJ databases">
        <authorList>
            <consortium name="Genoscope - CEA"/>
            <person name="William W."/>
        </authorList>
    </citation>
    <scope>NUCLEOTIDE SEQUENCE [LARGE SCALE GENOMIC DNA]</scope>
</reference>
<dbReference type="Pfam" id="PF00561">
    <property type="entry name" value="Abhydrolase_1"/>
    <property type="match status" value="1"/>
</dbReference>
<dbReference type="GO" id="GO:0016020">
    <property type="term" value="C:membrane"/>
    <property type="evidence" value="ECO:0007669"/>
    <property type="project" value="TreeGrafter"/>
</dbReference>
<evidence type="ECO:0000256" key="2">
    <source>
        <dbReference type="ARBA" id="ARBA00042701"/>
    </source>
</evidence>
<keyword evidence="3" id="KW-0472">Membrane</keyword>
<evidence type="ECO:0000256" key="3">
    <source>
        <dbReference type="SAM" id="Phobius"/>
    </source>
</evidence>
<dbReference type="PANTHER" id="PTHR12277:SF81">
    <property type="entry name" value="PROTEIN ABHD13"/>
    <property type="match status" value="1"/>
</dbReference>
<name>A0AAV2ICV0_LYMST</name>
<dbReference type="Gene3D" id="3.40.50.1820">
    <property type="entry name" value="alpha/beta hydrolase"/>
    <property type="match status" value="1"/>
</dbReference>
<evidence type="ECO:0000313" key="5">
    <source>
        <dbReference type="EMBL" id="CAL1542427.1"/>
    </source>
</evidence>
<feature type="transmembrane region" description="Helical" evidence="3">
    <location>
        <begin position="75"/>
        <end position="98"/>
    </location>
</feature>
<accession>A0AAV2ICV0</accession>
<proteinExistence type="predicted"/>
<comment type="caution">
    <text evidence="5">The sequence shown here is derived from an EMBL/GenBank/DDBJ whole genome shotgun (WGS) entry which is preliminary data.</text>
</comment>
<sequence length="382" mass="43465">MLVLIQSTFKDIMVIFVRSATDETKQSLLTERMPPTSRNMFRKVLATIEILVRLALMIIARFWKMCTTGLLIGTLLFWTEGGSYAFCFFVLGVFGLMYHAQDMLLYHPDSPPDSRIMVITPDAFQMPFENHFIRTKDGTRINVVLIKQMHRSALTVVFFHGNAGNIGHRLQNALGIYSVLNANILMVEYRGYGKSEGNISESGLYQDAEAAMDFLLKRPDIDPTQIVVFGRSLGGSVAIYLASSQFYGPKIAAVILENTFTSIYDMSLKILRLACIKYIPGWCYKNKFPSVQRIELISTPILFLSGTMDELVPAKMMKELYSRSKSNLKRLECFANGTHNDTWMCPGYYEAWMRFIPEALRHQPQLTRELDKEYTLGSVVSI</sequence>
<dbReference type="InterPro" id="IPR029058">
    <property type="entry name" value="AB_hydrolase_fold"/>
</dbReference>
<protein>
    <recommendedName>
        <fullName evidence="1">Protein ABHD13</fullName>
    </recommendedName>
    <alternativeName>
        <fullName evidence="2">Alpha/beta hydrolase domain-containing protein 13</fullName>
    </alternativeName>
</protein>
<dbReference type="EMBL" id="CAXITT010000485">
    <property type="protein sequence ID" value="CAL1542427.1"/>
    <property type="molecule type" value="Genomic_DNA"/>
</dbReference>
<dbReference type="AlphaFoldDB" id="A0AAV2ICV0"/>
<dbReference type="InterPro" id="IPR000073">
    <property type="entry name" value="AB_hydrolase_1"/>
</dbReference>
<organism evidence="5 6">
    <name type="scientific">Lymnaea stagnalis</name>
    <name type="common">Great pond snail</name>
    <name type="synonym">Helix stagnalis</name>
    <dbReference type="NCBI Taxonomy" id="6523"/>
    <lineage>
        <taxon>Eukaryota</taxon>
        <taxon>Metazoa</taxon>
        <taxon>Spiralia</taxon>
        <taxon>Lophotrochozoa</taxon>
        <taxon>Mollusca</taxon>
        <taxon>Gastropoda</taxon>
        <taxon>Heterobranchia</taxon>
        <taxon>Euthyneura</taxon>
        <taxon>Panpulmonata</taxon>
        <taxon>Hygrophila</taxon>
        <taxon>Lymnaeoidea</taxon>
        <taxon>Lymnaeidae</taxon>
        <taxon>Lymnaea</taxon>
    </lineage>
</organism>
<evidence type="ECO:0000259" key="4">
    <source>
        <dbReference type="Pfam" id="PF00561"/>
    </source>
</evidence>
<evidence type="ECO:0000313" key="6">
    <source>
        <dbReference type="Proteomes" id="UP001497497"/>
    </source>
</evidence>
<feature type="transmembrane region" description="Helical" evidence="3">
    <location>
        <begin position="44"/>
        <end position="63"/>
    </location>
</feature>
<evidence type="ECO:0000256" key="1">
    <source>
        <dbReference type="ARBA" id="ARBA00040125"/>
    </source>
</evidence>
<feature type="domain" description="AB hydrolase-1" evidence="4">
    <location>
        <begin position="155"/>
        <end position="259"/>
    </location>
</feature>
<keyword evidence="3" id="KW-0812">Transmembrane</keyword>
<dbReference type="SUPFAM" id="SSF53474">
    <property type="entry name" value="alpha/beta-Hydrolases"/>
    <property type="match status" value="1"/>
</dbReference>
<dbReference type="Proteomes" id="UP001497497">
    <property type="component" value="Unassembled WGS sequence"/>
</dbReference>
<keyword evidence="6" id="KW-1185">Reference proteome</keyword>
<dbReference type="GO" id="GO:0008474">
    <property type="term" value="F:palmitoyl-(protein) hydrolase activity"/>
    <property type="evidence" value="ECO:0007669"/>
    <property type="project" value="TreeGrafter"/>
</dbReference>